<dbReference type="GO" id="GO:0004177">
    <property type="term" value="F:aminopeptidase activity"/>
    <property type="evidence" value="ECO:0007669"/>
    <property type="project" value="UniProtKB-UniRule"/>
</dbReference>
<dbReference type="InterPro" id="IPR008007">
    <property type="entry name" value="Peptidase_M42"/>
</dbReference>
<evidence type="ECO:0000313" key="10">
    <source>
        <dbReference type="Proteomes" id="UP000179157"/>
    </source>
</evidence>
<dbReference type="PANTHER" id="PTHR32481">
    <property type="entry name" value="AMINOPEPTIDASE"/>
    <property type="match status" value="1"/>
</dbReference>
<name>A0A1F5UXF5_FRAXR</name>
<dbReference type="PANTHER" id="PTHR32481:SF0">
    <property type="entry name" value="AMINOPEPTIDASE YPDE-RELATED"/>
    <property type="match status" value="1"/>
</dbReference>
<evidence type="ECO:0000256" key="8">
    <source>
        <dbReference type="PIRSR" id="PIRSR001123-2"/>
    </source>
</evidence>
<dbReference type="STRING" id="1817864.A2Z21_03850"/>
<dbReference type="InterPro" id="IPR023367">
    <property type="entry name" value="Peptidase_M42_dom2"/>
</dbReference>
<feature type="binding site" evidence="8">
    <location>
        <position position="173"/>
    </location>
    <ligand>
        <name>Zn(2+)</name>
        <dbReference type="ChEBI" id="CHEBI:29105"/>
        <label>1</label>
    </ligand>
</feature>
<feature type="binding site" evidence="8">
    <location>
        <position position="62"/>
    </location>
    <ligand>
        <name>Zn(2+)</name>
        <dbReference type="ChEBI" id="CHEBI:29105"/>
        <label>1</label>
    </ligand>
</feature>
<feature type="binding site" evidence="8">
    <location>
        <position position="204"/>
    </location>
    <ligand>
        <name>Zn(2+)</name>
        <dbReference type="ChEBI" id="CHEBI:29105"/>
        <label>2</label>
    </ligand>
</feature>
<evidence type="ECO:0000256" key="2">
    <source>
        <dbReference type="ARBA" id="ARBA00022438"/>
    </source>
</evidence>
<dbReference type="Pfam" id="PF05343">
    <property type="entry name" value="Peptidase_M42"/>
    <property type="match status" value="1"/>
</dbReference>
<dbReference type="CDD" id="cd05656">
    <property type="entry name" value="M42_Frv"/>
    <property type="match status" value="1"/>
</dbReference>
<evidence type="ECO:0000256" key="6">
    <source>
        <dbReference type="PIRNR" id="PIRNR001123"/>
    </source>
</evidence>
<comment type="cofactor">
    <cofactor evidence="8">
        <name>a divalent metal cation</name>
        <dbReference type="ChEBI" id="CHEBI:60240"/>
    </cofactor>
    <text evidence="8">Binds 2 divalent metal cations per subunit.</text>
</comment>
<dbReference type="AlphaFoldDB" id="A0A1F5UXF5"/>
<proteinExistence type="inferred from homology"/>
<keyword evidence="3" id="KW-0645">Protease</keyword>
<dbReference type="InterPro" id="IPR051464">
    <property type="entry name" value="Peptidase_M42_aminopept"/>
</dbReference>
<keyword evidence="4 8" id="KW-0479">Metal-binding</keyword>
<feature type="binding site" evidence="8">
    <location>
        <position position="173"/>
    </location>
    <ligand>
        <name>Zn(2+)</name>
        <dbReference type="ChEBI" id="CHEBI:29105"/>
        <label>2</label>
    </ligand>
</feature>
<evidence type="ECO:0000256" key="4">
    <source>
        <dbReference type="ARBA" id="ARBA00022723"/>
    </source>
</evidence>
<evidence type="ECO:0000313" key="9">
    <source>
        <dbReference type="EMBL" id="OGF55778.1"/>
    </source>
</evidence>
<dbReference type="PIRSF" id="PIRSF001123">
    <property type="entry name" value="PepA_GA"/>
    <property type="match status" value="1"/>
</dbReference>
<evidence type="ECO:0000256" key="7">
    <source>
        <dbReference type="PIRSR" id="PIRSR001123-1"/>
    </source>
</evidence>
<comment type="caution">
    <text evidence="9">The sequence shown here is derived from an EMBL/GenBank/DDBJ whole genome shotgun (WGS) entry which is preliminary data.</text>
</comment>
<keyword evidence="5" id="KW-0378">Hydrolase</keyword>
<dbReference type="EMBL" id="MFGX01000048">
    <property type="protein sequence ID" value="OGF55778.1"/>
    <property type="molecule type" value="Genomic_DNA"/>
</dbReference>
<dbReference type="Gene3D" id="3.40.630.10">
    <property type="entry name" value="Zn peptidases"/>
    <property type="match status" value="1"/>
</dbReference>
<dbReference type="SUPFAM" id="SSF101821">
    <property type="entry name" value="Aminopeptidase/glucanase lid domain"/>
    <property type="match status" value="1"/>
</dbReference>
<feature type="active site" description="Proton acceptor" evidence="7">
    <location>
        <position position="203"/>
    </location>
</feature>
<gene>
    <name evidence="9" type="ORF">A2Z21_03850</name>
</gene>
<dbReference type="GO" id="GO:0006508">
    <property type="term" value="P:proteolysis"/>
    <property type="evidence" value="ECO:0007669"/>
    <property type="project" value="UniProtKB-KW"/>
</dbReference>
<dbReference type="Proteomes" id="UP000179157">
    <property type="component" value="Unassembled WGS sequence"/>
</dbReference>
<feature type="binding site" evidence="8">
    <location>
        <position position="314"/>
    </location>
    <ligand>
        <name>Zn(2+)</name>
        <dbReference type="ChEBI" id="CHEBI:29105"/>
        <label>2</label>
    </ligand>
</feature>
<reference evidence="9 10" key="1">
    <citation type="journal article" date="2016" name="Nat. Commun.">
        <title>Thousands of microbial genomes shed light on interconnected biogeochemical processes in an aquifer system.</title>
        <authorList>
            <person name="Anantharaman K."/>
            <person name="Brown C.T."/>
            <person name="Hug L.A."/>
            <person name="Sharon I."/>
            <person name="Castelle C.J."/>
            <person name="Probst A.J."/>
            <person name="Thomas B.C."/>
            <person name="Singh A."/>
            <person name="Wilkins M.J."/>
            <person name="Karaoz U."/>
            <person name="Brodie E.L."/>
            <person name="Williams K.H."/>
            <person name="Hubbard S.S."/>
            <person name="Banfield J.F."/>
        </authorList>
    </citation>
    <scope>NUCLEOTIDE SEQUENCE [LARGE SCALE GENOMIC DNA]</scope>
    <source>
        <strain evidence="10">RBG_16_55_9</strain>
    </source>
</reference>
<dbReference type="Gene3D" id="2.40.30.40">
    <property type="entry name" value="Peptidase M42, domain 2"/>
    <property type="match status" value="1"/>
</dbReference>
<protein>
    <submittedName>
        <fullName evidence="9">Endoglucanase</fullName>
    </submittedName>
</protein>
<evidence type="ECO:0000256" key="1">
    <source>
        <dbReference type="ARBA" id="ARBA00006272"/>
    </source>
</evidence>
<dbReference type="SUPFAM" id="SSF53187">
    <property type="entry name" value="Zn-dependent exopeptidases"/>
    <property type="match status" value="1"/>
</dbReference>
<sequence length="346" mass="37661">MTMELLKRLSEVAGVPGREETVRQIVLRELKPLADETKTDILGNVIAMKKGRGGPKVMLAAHMDEIGFLVSHVDEKTGFLKIDPLGGFDPRVLMAKRVVVHTESGDLVGVMGSKPVHVLSEEERSKALEIKDLFIDLGLPGDKVRKRVQVGDFVTLRQDFVEMGDLVSGKALDDRVGVYAMIEAFRRVKKHRADIYAVATTQEEVGVRGARVSGYGVSPDIGVALDVTVASDVPGAQESDHVTKLGKGVAIKIKDSLSISNPKLVRRLRQVAEKRKIPYQLEILPRGGTDAGAIQMAKEGVAVVTISIPTRYLHSVVECAHKKDIQATIDLLVAFLEEASEGDYAL</sequence>
<evidence type="ECO:0000256" key="5">
    <source>
        <dbReference type="ARBA" id="ARBA00022801"/>
    </source>
</evidence>
<evidence type="ECO:0000256" key="3">
    <source>
        <dbReference type="ARBA" id="ARBA00022670"/>
    </source>
</evidence>
<dbReference type="GO" id="GO:0046872">
    <property type="term" value="F:metal ion binding"/>
    <property type="evidence" value="ECO:0007669"/>
    <property type="project" value="UniProtKB-UniRule"/>
</dbReference>
<comment type="similarity">
    <text evidence="1 6">Belongs to the peptidase M42 family.</text>
</comment>
<feature type="binding site" evidence="8">
    <location>
        <position position="226"/>
    </location>
    <ligand>
        <name>Zn(2+)</name>
        <dbReference type="ChEBI" id="CHEBI:29105"/>
        <label>1</label>
    </ligand>
</feature>
<keyword evidence="2" id="KW-0031">Aminopeptidase</keyword>
<accession>A0A1F5UXF5</accession>
<organism evidence="9 10">
    <name type="scientific">Fraserbacteria sp. (strain RBG_16_55_9)</name>
    <dbReference type="NCBI Taxonomy" id="1817864"/>
    <lineage>
        <taxon>Bacteria</taxon>
        <taxon>Candidatus Fraseribacteriota</taxon>
    </lineage>
</organism>